<dbReference type="GO" id="GO:0005634">
    <property type="term" value="C:nucleus"/>
    <property type="evidence" value="ECO:0007669"/>
    <property type="project" value="TreeGrafter"/>
</dbReference>
<dbReference type="InterPro" id="IPR051828">
    <property type="entry name" value="HAD-like_hydrolase_domain"/>
</dbReference>
<gene>
    <name evidence="1" type="ORF">TEOVI_000175100</name>
</gene>
<dbReference type="RefSeq" id="XP_067081035.1">
    <property type="nucleotide sequence ID" value="XM_067224934.1"/>
</dbReference>
<evidence type="ECO:0000313" key="1">
    <source>
        <dbReference type="EMBL" id="SCU70178.1"/>
    </source>
</evidence>
<dbReference type="EMBL" id="CZPT02001381">
    <property type="protein sequence ID" value="SCU70178.1"/>
    <property type="molecule type" value="Genomic_DNA"/>
</dbReference>
<dbReference type="InterPro" id="IPR044924">
    <property type="entry name" value="HAD-SF_hydro_IA_REG-2-like_cap"/>
</dbReference>
<dbReference type="PANTHER" id="PTHR46191:SF2">
    <property type="entry name" value="HALOACID DEHALOGENASE-LIKE HYDROLASE DOMAIN-CONTAINING PROTEIN 3"/>
    <property type="match status" value="1"/>
</dbReference>
<comment type="caution">
    <text evidence="1">The sequence shown here is derived from an EMBL/GenBank/DDBJ whole genome shotgun (WGS) entry which is preliminary data.</text>
</comment>
<evidence type="ECO:0000313" key="2">
    <source>
        <dbReference type="Proteomes" id="UP000195570"/>
    </source>
</evidence>
<reference evidence="1" key="1">
    <citation type="submission" date="2016-09" db="EMBL/GenBank/DDBJ databases">
        <authorList>
            <person name="Hebert L."/>
            <person name="Moumen B."/>
        </authorList>
    </citation>
    <scope>NUCLEOTIDE SEQUENCE [LARGE SCALE GENOMIC DNA]</scope>
    <source>
        <strain evidence="1">OVI</strain>
    </source>
</reference>
<dbReference type="AlphaFoldDB" id="A0A1G4ICV0"/>
<organism evidence="1 2">
    <name type="scientific">Trypanosoma equiperdum</name>
    <dbReference type="NCBI Taxonomy" id="5694"/>
    <lineage>
        <taxon>Eukaryota</taxon>
        <taxon>Discoba</taxon>
        <taxon>Euglenozoa</taxon>
        <taxon>Kinetoplastea</taxon>
        <taxon>Metakinetoplastina</taxon>
        <taxon>Trypanosomatida</taxon>
        <taxon>Trypanosomatidae</taxon>
        <taxon>Trypanosoma</taxon>
    </lineage>
</organism>
<protein>
    <submittedName>
        <fullName evidence="1">Haloacid dehalogenase-like hydrolase, putative</fullName>
    </submittedName>
</protein>
<dbReference type="InterPro" id="IPR036412">
    <property type="entry name" value="HAD-like_sf"/>
</dbReference>
<dbReference type="InterPro" id="IPR023214">
    <property type="entry name" value="HAD_sf"/>
</dbReference>
<dbReference type="Gene3D" id="1.10.150.720">
    <property type="entry name" value="Haloacid dehalogenase-like hydrolase"/>
    <property type="match status" value="1"/>
</dbReference>
<accession>A0A1G4ICV0</accession>
<dbReference type="PANTHER" id="PTHR46191">
    <property type="match status" value="1"/>
</dbReference>
<sequence>MGDRVGVSFDLVGTLLAVRRSAGYQYGCDLLRFLARKGLQFPAMDERDLEASFKRSMKSEISKSRKVWMENGLGDGEEMPLGGVAPEEVLSFWYRVVDGTFDREGNFCHQDEAMMSAVEEVRQGEDWREFIENTLRRFSTPEPYCWLPEALPTLRALKQWRENDVPPGVCCDPPTLVSNTDSRLVAVIGEMLKDQGETDLLGELFFADAVGAAKPSPQGIIASCKKCGVTSMLHWIHIGDEDEDRVAAARAGCNFLLCSPTKGPVWSELLAKLQEICDSAQSAGQRP</sequence>
<name>A0A1G4ICV0_TRYEQ</name>
<keyword evidence="2" id="KW-1185">Reference proteome</keyword>
<dbReference type="Pfam" id="PF00702">
    <property type="entry name" value="Hydrolase"/>
    <property type="match status" value="1"/>
</dbReference>
<proteinExistence type="predicted"/>
<dbReference type="SUPFAM" id="SSF56784">
    <property type="entry name" value="HAD-like"/>
    <property type="match status" value="1"/>
</dbReference>
<dbReference type="Proteomes" id="UP000195570">
    <property type="component" value="Unassembled WGS sequence"/>
</dbReference>
<dbReference type="VEuPathDB" id="TriTrypDB:TEOVI_000175100"/>
<dbReference type="GO" id="GO:0016787">
    <property type="term" value="F:hydrolase activity"/>
    <property type="evidence" value="ECO:0007669"/>
    <property type="project" value="UniProtKB-KW"/>
</dbReference>
<dbReference type="Gene3D" id="3.40.50.1000">
    <property type="entry name" value="HAD superfamily/HAD-like"/>
    <property type="match status" value="1"/>
</dbReference>
<dbReference type="GeneID" id="92375691"/>